<dbReference type="Pfam" id="PF03992">
    <property type="entry name" value="ABM"/>
    <property type="match status" value="1"/>
</dbReference>
<dbReference type="SUPFAM" id="SSF54909">
    <property type="entry name" value="Dimeric alpha+beta barrel"/>
    <property type="match status" value="1"/>
</dbReference>
<evidence type="ECO:0000313" key="3">
    <source>
        <dbReference type="Proteomes" id="UP001501570"/>
    </source>
</evidence>
<dbReference type="InterPro" id="IPR007138">
    <property type="entry name" value="ABM_dom"/>
</dbReference>
<sequence length="121" mass="12156">MHLDSGVSGVAAQGAGCRVGRLMTMRARPGRGGELAGVLVEVAGGLRGFPGCEVYLISQDRADADVVYVVEVWSDEAAVAAALSAAGASPEGKARMTEVLAMVDGAPSRVDFVPLGGVGLA</sequence>
<reference evidence="3" key="1">
    <citation type="journal article" date="2019" name="Int. J. Syst. Evol. Microbiol.">
        <title>The Global Catalogue of Microorganisms (GCM) 10K type strain sequencing project: providing services to taxonomists for standard genome sequencing and annotation.</title>
        <authorList>
            <consortium name="The Broad Institute Genomics Platform"/>
            <consortium name="The Broad Institute Genome Sequencing Center for Infectious Disease"/>
            <person name="Wu L."/>
            <person name="Ma J."/>
        </authorList>
    </citation>
    <scope>NUCLEOTIDE SEQUENCE [LARGE SCALE GENOMIC DNA]</scope>
    <source>
        <strain evidence="3">JCM 18304</strain>
    </source>
</reference>
<gene>
    <name evidence="2" type="ORF">GCM10023322_14060</name>
</gene>
<dbReference type="InterPro" id="IPR011008">
    <property type="entry name" value="Dimeric_a/b-barrel"/>
</dbReference>
<keyword evidence="3" id="KW-1185">Reference proteome</keyword>
<dbReference type="PROSITE" id="PS51725">
    <property type="entry name" value="ABM"/>
    <property type="match status" value="1"/>
</dbReference>
<dbReference type="EMBL" id="BAABJQ010000003">
    <property type="protein sequence ID" value="GAA5180839.1"/>
    <property type="molecule type" value="Genomic_DNA"/>
</dbReference>
<accession>A0ABP9RMV4</accession>
<evidence type="ECO:0000313" key="2">
    <source>
        <dbReference type="EMBL" id="GAA5180839.1"/>
    </source>
</evidence>
<evidence type="ECO:0000259" key="1">
    <source>
        <dbReference type="PROSITE" id="PS51725"/>
    </source>
</evidence>
<organism evidence="2 3">
    <name type="scientific">Rugosimonospora acidiphila</name>
    <dbReference type="NCBI Taxonomy" id="556531"/>
    <lineage>
        <taxon>Bacteria</taxon>
        <taxon>Bacillati</taxon>
        <taxon>Actinomycetota</taxon>
        <taxon>Actinomycetes</taxon>
        <taxon>Micromonosporales</taxon>
        <taxon>Micromonosporaceae</taxon>
        <taxon>Rugosimonospora</taxon>
    </lineage>
</organism>
<feature type="domain" description="ABM" evidence="1">
    <location>
        <begin position="19"/>
        <end position="110"/>
    </location>
</feature>
<comment type="caution">
    <text evidence="2">The sequence shown here is derived from an EMBL/GenBank/DDBJ whole genome shotgun (WGS) entry which is preliminary data.</text>
</comment>
<proteinExistence type="predicted"/>
<dbReference type="Gene3D" id="3.30.70.100">
    <property type="match status" value="1"/>
</dbReference>
<name>A0ABP9RMV4_9ACTN</name>
<protein>
    <recommendedName>
        <fullName evidence="1">ABM domain-containing protein</fullName>
    </recommendedName>
</protein>
<dbReference type="Proteomes" id="UP001501570">
    <property type="component" value="Unassembled WGS sequence"/>
</dbReference>